<feature type="region of interest" description="Disordered" evidence="1">
    <location>
        <begin position="95"/>
        <end position="261"/>
    </location>
</feature>
<accession>A0ABX8I2K2</accession>
<name>A0ABX8I2K2_9ASCO</name>
<sequence length="261" mass="29291">MPELPQPRSYISYFDGRTLEYIVIEGNQSRCFATSLTSQRPPVWPNTTEAGDPLGMPQTVEVSRWYHNSNYHINSDRPPPPYYTYRQNGGFRHSMTQQQVQASHTNGNHEMNNYNYGYPSFVNPPDQTSAANGHTLPNNTAVPMNPAEGTPQKPQTDAQTDQGKSKIPKLENTESKNSCVSSPLPDSPTSSVLEARRRQAQADKESEEKTDQQPTKEVSKDGSKMKEDEKIDVKQEDKEAKDLTPSPESSTSRQTDPDFQP</sequence>
<feature type="compositionally biased region" description="Polar residues" evidence="1">
    <location>
        <begin position="152"/>
        <end position="162"/>
    </location>
</feature>
<evidence type="ECO:0000256" key="1">
    <source>
        <dbReference type="SAM" id="MobiDB-lite"/>
    </source>
</evidence>
<gene>
    <name evidence="2" type="ORF">CA3LBN_000911</name>
</gene>
<feature type="compositionally biased region" description="Polar residues" evidence="1">
    <location>
        <begin position="95"/>
        <end position="115"/>
    </location>
</feature>
<dbReference type="Proteomes" id="UP000825434">
    <property type="component" value="Chromosome 1"/>
</dbReference>
<organism evidence="2 3">
    <name type="scientific">Candidozyma haemuli</name>
    <dbReference type="NCBI Taxonomy" id="45357"/>
    <lineage>
        <taxon>Eukaryota</taxon>
        <taxon>Fungi</taxon>
        <taxon>Dikarya</taxon>
        <taxon>Ascomycota</taxon>
        <taxon>Saccharomycotina</taxon>
        <taxon>Pichiomycetes</taxon>
        <taxon>Metschnikowiaceae</taxon>
        <taxon>Candidozyma</taxon>
    </lineage>
</organism>
<feature type="compositionally biased region" description="Basic and acidic residues" evidence="1">
    <location>
        <begin position="194"/>
        <end position="211"/>
    </location>
</feature>
<feature type="compositionally biased region" description="Basic and acidic residues" evidence="1">
    <location>
        <begin position="217"/>
        <end position="242"/>
    </location>
</feature>
<reference evidence="2 3" key="1">
    <citation type="submission" date="2021-06" db="EMBL/GenBank/DDBJ databases">
        <title>Candida outbreak in Lebanon.</title>
        <authorList>
            <person name="Finianos M."/>
        </authorList>
    </citation>
    <scope>NUCLEOTIDE SEQUENCE [LARGE SCALE GENOMIC DNA]</scope>
    <source>
        <strain evidence="2">CA3LBN</strain>
    </source>
</reference>
<keyword evidence="3" id="KW-1185">Reference proteome</keyword>
<dbReference type="EMBL" id="CP076661">
    <property type="protein sequence ID" value="QWU86693.1"/>
    <property type="molecule type" value="Genomic_DNA"/>
</dbReference>
<proteinExistence type="predicted"/>
<evidence type="ECO:0000313" key="2">
    <source>
        <dbReference type="EMBL" id="QWU86693.1"/>
    </source>
</evidence>
<protein>
    <submittedName>
        <fullName evidence="2">Uncharacterized protein</fullName>
    </submittedName>
</protein>
<feature type="compositionally biased region" description="Polar residues" evidence="1">
    <location>
        <begin position="125"/>
        <end position="142"/>
    </location>
</feature>
<evidence type="ECO:0000313" key="3">
    <source>
        <dbReference type="Proteomes" id="UP000825434"/>
    </source>
</evidence>